<proteinExistence type="predicted"/>
<sequence>MESSNQEQRYLPELRAYIDMLLAKGWVIAERNPLTLQSGRKSCRVMHGMLIGDATI</sequence>
<reference evidence="2" key="1">
    <citation type="submission" date="2016-10" db="EMBL/GenBank/DDBJ databases">
        <authorList>
            <person name="Varghese N."/>
            <person name="Submissions S."/>
        </authorList>
    </citation>
    <scope>NUCLEOTIDE SEQUENCE [LARGE SCALE GENOMIC DNA]</scope>
    <source>
        <strain evidence="2">LMG 24016</strain>
    </source>
</reference>
<keyword evidence="2" id="KW-1185">Reference proteome</keyword>
<gene>
    <name evidence="1" type="ORF">SAMN05216206_1249</name>
</gene>
<evidence type="ECO:0000313" key="1">
    <source>
        <dbReference type="EMBL" id="SFI05132.1"/>
    </source>
</evidence>
<organism evidence="1 2">
    <name type="scientific">Pseudomonas guineae</name>
    <dbReference type="NCBI Taxonomy" id="425504"/>
    <lineage>
        <taxon>Bacteria</taxon>
        <taxon>Pseudomonadati</taxon>
        <taxon>Pseudomonadota</taxon>
        <taxon>Gammaproteobacteria</taxon>
        <taxon>Pseudomonadales</taxon>
        <taxon>Pseudomonadaceae</taxon>
        <taxon>Pseudomonas</taxon>
    </lineage>
</organism>
<accession>A0A1I3F1R1</accession>
<dbReference type="AlphaFoldDB" id="A0A1I3F1R1"/>
<protein>
    <submittedName>
        <fullName evidence="1">Uncharacterized protein</fullName>
    </submittedName>
</protein>
<dbReference type="EMBL" id="FOQL01000001">
    <property type="protein sequence ID" value="SFI05132.1"/>
    <property type="molecule type" value="Genomic_DNA"/>
</dbReference>
<dbReference type="Proteomes" id="UP000243606">
    <property type="component" value="Unassembled WGS sequence"/>
</dbReference>
<name>A0A1I3F1R1_9PSED</name>
<dbReference type="STRING" id="425504.SAMN05216206_1249"/>
<dbReference type="RefSeq" id="WP_167376719.1">
    <property type="nucleotide sequence ID" value="NZ_CAXBNE010000090.1"/>
</dbReference>
<evidence type="ECO:0000313" key="2">
    <source>
        <dbReference type="Proteomes" id="UP000243606"/>
    </source>
</evidence>